<reference evidence="10 11" key="1">
    <citation type="journal article" date="2023" name="Int. J. Syst. Evol. Microbiol.">
        <title>Arthrobacter mangrovi sp. nov., an actinobacterium isolated from the rhizosphere of a mangrove.</title>
        <authorList>
            <person name="Hamada M."/>
            <person name="Saitou S."/>
            <person name="Enomoto N."/>
            <person name="Nanri K."/>
            <person name="Hidaka K."/>
            <person name="Miura T."/>
            <person name="Tamura T."/>
        </authorList>
    </citation>
    <scope>NUCLEOTIDE SEQUENCE [LARGE SCALE GENOMIC DNA]</scope>
    <source>
        <strain evidence="10 11">NBRC 112813</strain>
    </source>
</reference>
<feature type="domain" description="Bacterial sugar transferase" evidence="9">
    <location>
        <begin position="323"/>
        <end position="510"/>
    </location>
</feature>
<feature type="transmembrane region" description="Helical" evidence="8">
    <location>
        <begin position="152"/>
        <end position="171"/>
    </location>
</feature>
<dbReference type="InterPro" id="IPR003362">
    <property type="entry name" value="Bact_transf"/>
</dbReference>
<gene>
    <name evidence="10" type="ORF">AHIS1636_27270</name>
</gene>
<dbReference type="InterPro" id="IPR017475">
    <property type="entry name" value="EPS_sugar_tfrase"/>
</dbReference>
<organism evidence="10 11">
    <name type="scientific">Arthrobacter mangrovi</name>
    <dbReference type="NCBI Taxonomy" id="2966350"/>
    <lineage>
        <taxon>Bacteria</taxon>
        <taxon>Bacillati</taxon>
        <taxon>Actinomycetota</taxon>
        <taxon>Actinomycetes</taxon>
        <taxon>Micrococcales</taxon>
        <taxon>Micrococcaceae</taxon>
        <taxon>Arthrobacter</taxon>
    </lineage>
</organism>
<evidence type="ECO:0000256" key="3">
    <source>
        <dbReference type="ARBA" id="ARBA00022679"/>
    </source>
</evidence>
<protein>
    <submittedName>
        <fullName evidence="10">Polyprenyl glycosylphosphotransferase</fullName>
    </submittedName>
</protein>
<evidence type="ECO:0000256" key="7">
    <source>
        <dbReference type="SAM" id="MobiDB-lite"/>
    </source>
</evidence>
<comment type="caution">
    <text evidence="10">The sequence shown here is derived from an EMBL/GenBank/DDBJ whole genome shotgun (WGS) entry which is preliminary data.</text>
</comment>
<feature type="transmembrane region" description="Helical" evidence="8">
    <location>
        <begin position="328"/>
        <end position="349"/>
    </location>
</feature>
<feature type="transmembrane region" description="Helical" evidence="8">
    <location>
        <begin position="54"/>
        <end position="76"/>
    </location>
</feature>
<name>A0ABQ5MWB6_9MICC</name>
<keyword evidence="4 8" id="KW-0812">Transmembrane</keyword>
<comment type="similarity">
    <text evidence="2">Belongs to the bacterial sugar transferase family.</text>
</comment>
<sequence length="516" mass="56851">MGPTVEQSRHFTETIEREPAAGEATPPQDEVRKQLAAGQVEAERGWGKSLKTRLLLTDSAVVLISLLLAQALRFGVSDEELVGSVFGDAYWIISAIIAGLWLLALMITQSRALPVLGVGNDEYRRVINSTLGTFGAVAIAAMLLKYDVARGYLAIALPVGLTLLLATRHFWRRWLVRQRAKGRFTHRALIVGSISDVEFVAGKIFKSPQTGYRLHGAAVRPSQETVVTIDSGHTIPIVATPDCVVDVVKEEGYDTVIIAGTAANGHRYLKELSWALEGTNTALVVASKLVDVAGPRIHWKPVEGLPLMSVEMPQYEGAKFTWKRATDVFASAFGLLVLSPVMLAVALAIKLDDRGPVFFKQERVGIQGSRFGMMKFRSMVVDAEARLRELAAQNEGNGTLFKMKKDPRITRVGGFIRKYSLDELPQLWNVLIGDMSLVGPRPPLAREVAEYEQHTHRRLLVRPGITGLWQVSGRSDLSWEESVRLDLYYVENWSLAGDLTIIARTVKAVVAKDGAY</sequence>
<evidence type="ECO:0000256" key="5">
    <source>
        <dbReference type="ARBA" id="ARBA00022989"/>
    </source>
</evidence>
<dbReference type="NCBIfam" id="TIGR03025">
    <property type="entry name" value="EPS_sugtrans"/>
    <property type="match status" value="1"/>
</dbReference>
<dbReference type="Proteomes" id="UP001209654">
    <property type="component" value="Unassembled WGS sequence"/>
</dbReference>
<accession>A0ABQ5MWB6</accession>
<evidence type="ECO:0000313" key="11">
    <source>
        <dbReference type="Proteomes" id="UP001209654"/>
    </source>
</evidence>
<dbReference type="PANTHER" id="PTHR30576">
    <property type="entry name" value="COLANIC BIOSYNTHESIS UDP-GLUCOSE LIPID CARRIER TRANSFERASE"/>
    <property type="match status" value="1"/>
</dbReference>
<dbReference type="PANTHER" id="PTHR30576:SF10">
    <property type="entry name" value="SLL5057 PROTEIN"/>
    <property type="match status" value="1"/>
</dbReference>
<dbReference type="Pfam" id="PF13727">
    <property type="entry name" value="CoA_binding_3"/>
    <property type="match status" value="1"/>
</dbReference>
<proteinExistence type="inferred from homology"/>
<dbReference type="EMBL" id="BRVS01000014">
    <property type="protein sequence ID" value="GLB68285.1"/>
    <property type="molecule type" value="Genomic_DNA"/>
</dbReference>
<keyword evidence="11" id="KW-1185">Reference proteome</keyword>
<feature type="transmembrane region" description="Helical" evidence="8">
    <location>
        <begin position="88"/>
        <end position="105"/>
    </location>
</feature>
<dbReference type="RefSeq" id="WP_264796388.1">
    <property type="nucleotide sequence ID" value="NZ_BRVS01000014.1"/>
</dbReference>
<feature type="region of interest" description="Disordered" evidence="7">
    <location>
        <begin position="1"/>
        <end position="29"/>
    </location>
</feature>
<keyword evidence="5 8" id="KW-1133">Transmembrane helix</keyword>
<keyword evidence="3" id="KW-0808">Transferase</keyword>
<keyword evidence="6 8" id="KW-0472">Membrane</keyword>
<evidence type="ECO:0000256" key="4">
    <source>
        <dbReference type="ARBA" id="ARBA00022692"/>
    </source>
</evidence>
<evidence type="ECO:0000256" key="6">
    <source>
        <dbReference type="ARBA" id="ARBA00023136"/>
    </source>
</evidence>
<comment type="subcellular location">
    <subcellularLocation>
        <location evidence="1">Membrane</location>
        <topology evidence="1">Multi-pass membrane protein</topology>
    </subcellularLocation>
</comment>
<evidence type="ECO:0000259" key="9">
    <source>
        <dbReference type="Pfam" id="PF02397"/>
    </source>
</evidence>
<feature type="transmembrane region" description="Helical" evidence="8">
    <location>
        <begin position="126"/>
        <end position="146"/>
    </location>
</feature>
<feature type="compositionally biased region" description="Basic and acidic residues" evidence="7">
    <location>
        <begin position="7"/>
        <end position="20"/>
    </location>
</feature>
<evidence type="ECO:0000313" key="10">
    <source>
        <dbReference type="EMBL" id="GLB68285.1"/>
    </source>
</evidence>
<evidence type="ECO:0000256" key="2">
    <source>
        <dbReference type="ARBA" id="ARBA00006464"/>
    </source>
</evidence>
<evidence type="ECO:0000256" key="1">
    <source>
        <dbReference type="ARBA" id="ARBA00004141"/>
    </source>
</evidence>
<evidence type="ECO:0000256" key="8">
    <source>
        <dbReference type="SAM" id="Phobius"/>
    </source>
</evidence>
<dbReference type="Pfam" id="PF02397">
    <property type="entry name" value="Bac_transf"/>
    <property type="match status" value="1"/>
</dbReference>